<keyword evidence="3" id="KW-1185">Reference proteome</keyword>
<dbReference type="EMBL" id="CP003929">
    <property type="protein sequence ID" value="AGB37750.1"/>
    <property type="molecule type" value="Genomic_DNA"/>
</dbReference>
<evidence type="ECO:0000313" key="2">
    <source>
        <dbReference type="EMBL" id="AGB37750.1"/>
    </source>
</evidence>
<feature type="region of interest" description="Disordered" evidence="1">
    <location>
        <begin position="36"/>
        <end position="139"/>
    </location>
</feature>
<evidence type="ECO:0000313" key="3">
    <source>
        <dbReference type="Proteomes" id="UP000010878"/>
    </source>
</evidence>
<evidence type="ECO:0000256" key="1">
    <source>
        <dbReference type="SAM" id="MobiDB-lite"/>
    </source>
</evidence>
<dbReference type="Proteomes" id="UP000010878">
    <property type="component" value="Chromosome"/>
</dbReference>
<dbReference type="STRING" id="694430.Natoc_1960"/>
<feature type="compositionally biased region" description="Basic and acidic residues" evidence="1">
    <location>
        <begin position="56"/>
        <end position="83"/>
    </location>
</feature>
<sequence>MCETFTEADVGNRVETADGETVGVVAVVDGSVARVSPVPATDHRDSATPAMATGPDETRTLEPSAVRERAAERLVLEDGRSIEFESSSANGPGRATSSEDAAETLEDVGSQCRGVDAEPTAVADSDPEPRVDPEDPETS</sequence>
<gene>
    <name evidence="2" type="ORF">Natoc_1960</name>
</gene>
<reference evidence="2 3" key="1">
    <citation type="submission" date="2012-11" db="EMBL/GenBank/DDBJ databases">
        <title>FINISHED of Natronococcus occultus SP4, DSM 3396.</title>
        <authorList>
            <consortium name="DOE Joint Genome Institute"/>
            <person name="Eisen J."/>
            <person name="Huntemann M."/>
            <person name="Wei C.-L."/>
            <person name="Han J."/>
            <person name="Detter J.C."/>
            <person name="Han C."/>
            <person name="Tapia R."/>
            <person name="Chen A."/>
            <person name="Kyrpides N."/>
            <person name="Mavromatis K."/>
            <person name="Markowitz V."/>
            <person name="Szeto E."/>
            <person name="Ivanova N."/>
            <person name="Mikhailova N."/>
            <person name="Ovchinnikova G."/>
            <person name="Pagani I."/>
            <person name="Pati A."/>
            <person name="Goodwin L."/>
            <person name="Nordberg H.P."/>
            <person name="Cantor M.N."/>
            <person name="Hua S.X."/>
            <person name="Woyke T."/>
            <person name="Eisen J."/>
            <person name="Klenk H.-P."/>
            <person name="Klenk H.-P."/>
        </authorList>
    </citation>
    <scope>NUCLEOTIDE SEQUENCE [LARGE SCALE GENOMIC DNA]</scope>
    <source>
        <strain evidence="2 3">SP4</strain>
    </source>
</reference>
<dbReference type="KEGG" id="nou:Natoc_1960"/>
<accession>L0JZM0</accession>
<dbReference type="eggNOG" id="arCOG08931">
    <property type="taxonomic scope" value="Archaea"/>
</dbReference>
<dbReference type="OrthoDB" id="386172at2157"/>
<name>L0JZM0_9EURY</name>
<protein>
    <submittedName>
        <fullName evidence="2">Uncharacterized protein</fullName>
    </submittedName>
</protein>
<dbReference type="RefSeq" id="WP_015321194.1">
    <property type="nucleotide sequence ID" value="NC_019974.1"/>
</dbReference>
<feature type="compositionally biased region" description="Polar residues" evidence="1">
    <location>
        <begin position="84"/>
        <end position="99"/>
    </location>
</feature>
<dbReference type="HOGENOM" id="CLU_1840638_0_0_2"/>
<organism evidence="2 3">
    <name type="scientific">Natronococcus occultus SP4</name>
    <dbReference type="NCBI Taxonomy" id="694430"/>
    <lineage>
        <taxon>Archaea</taxon>
        <taxon>Methanobacteriati</taxon>
        <taxon>Methanobacteriota</taxon>
        <taxon>Stenosarchaea group</taxon>
        <taxon>Halobacteria</taxon>
        <taxon>Halobacteriales</taxon>
        <taxon>Natrialbaceae</taxon>
        <taxon>Natronococcus</taxon>
    </lineage>
</organism>
<dbReference type="AlphaFoldDB" id="L0JZM0"/>
<proteinExistence type="predicted"/>
<dbReference type="GeneID" id="14405044"/>